<dbReference type="HOGENOM" id="CLU_1989105_0_0_10"/>
<evidence type="ECO:0000313" key="1">
    <source>
        <dbReference type="EMBL" id="EGK02612.1"/>
    </source>
</evidence>
<protein>
    <submittedName>
        <fullName evidence="1">Uncharacterized protein</fullName>
    </submittedName>
</protein>
<reference evidence="1 2" key="1">
    <citation type="submission" date="2011-04" db="EMBL/GenBank/DDBJ databases">
        <title>The Genome Sequence of Dysgonomonas gadei ATCC BAA-286.</title>
        <authorList>
            <consortium name="The Broad Institute Genome Sequencing Platform"/>
            <person name="Earl A."/>
            <person name="Ward D."/>
            <person name="Feldgarden M."/>
            <person name="Gevers D."/>
            <person name="Pudlo N."/>
            <person name="Martens E."/>
            <person name="Allen-Vercoe E."/>
            <person name="Young S.K."/>
            <person name="Zeng Q."/>
            <person name="Gargeya S."/>
            <person name="Fitzgerald M."/>
            <person name="Haas B."/>
            <person name="Abouelleil A."/>
            <person name="Alvarado L."/>
            <person name="Arachchi H.M."/>
            <person name="Berlin A."/>
            <person name="Brown A."/>
            <person name="Chapman S.B."/>
            <person name="Chen Z."/>
            <person name="Dunbar C."/>
            <person name="Freedman E."/>
            <person name="Gearin G."/>
            <person name="Gellesch M."/>
            <person name="Goldberg J."/>
            <person name="Griggs A."/>
            <person name="Gujja S."/>
            <person name="Heiman D."/>
            <person name="Howarth C."/>
            <person name="Larson L."/>
            <person name="Lui A."/>
            <person name="MacDonald P.J.P."/>
            <person name="Mehta T."/>
            <person name="Montmayeur A."/>
            <person name="Murphy C."/>
            <person name="Neiman D."/>
            <person name="Pearson M."/>
            <person name="Priest M."/>
            <person name="Roberts A."/>
            <person name="Saif S."/>
            <person name="Shea T."/>
            <person name="Shenoy N."/>
            <person name="Sisk P."/>
            <person name="Stolte C."/>
            <person name="Sykes S."/>
            <person name="Yandava C."/>
            <person name="Wortman J."/>
            <person name="Nusbaum C."/>
            <person name="Birren B."/>
        </authorList>
    </citation>
    <scope>NUCLEOTIDE SEQUENCE [LARGE SCALE GENOMIC DNA]</scope>
    <source>
        <strain evidence="1 2">ATCC BAA-286</strain>
    </source>
</reference>
<name>F5IVG2_9BACT</name>
<dbReference type="Proteomes" id="UP000004913">
    <property type="component" value="Unassembled WGS sequence"/>
</dbReference>
<dbReference type="EMBL" id="ADLV01000015">
    <property type="protein sequence ID" value="EGK02612.1"/>
    <property type="molecule type" value="Genomic_DNA"/>
</dbReference>
<comment type="caution">
    <text evidence="1">The sequence shown here is derived from an EMBL/GenBank/DDBJ whole genome shotgun (WGS) entry which is preliminary data.</text>
</comment>
<proteinExistence type="predicted"/>
<keyword evidence="2" id="KW-1185">Reference proteome</keyword>
<evidence type="ECO:0000313" key="2">
    <source>
        <dbReference type="Proteomes" id="UP000004913"/>
    </source>
</evidence>
<organism evidence="1 2">
    <name type="scientific">Dysgonomonas gadei ATCC BAA-286</name>
    <dbReference type="NCBI Taxonomy" id="742766"/>
    <lineage>
        <taxon>Bacteria</taxon>
        <taxon>Pseudomonadati</taxon>
        <taxon>Bacteroidota</taxon>
        <taxon>Bacteroidia</taxon>
        <taxon>Bacteroidales</taxon>
        <taxon>Dysgonomonadaceae</taxon>
        <taxon>Dysgonomonas</taxon>
    </lineage>
</organism>
<dbReference type="RefSeq" id="WP_006798377.1">
    <property type="nucleotide sequence ID" value="NZ_GL891980.1"/>
</dbReference>
<sequence length="125" mass="15639">MNSDLKKEILKIISDIEYDDTSIFEKLNLYGTLNQTIKYFENLIQTKYRNRLNRYLKEYTKEYYVYIDEIINHYCNVFKEREYKNILLEKELRLKIIDEITREIKIEYIGEDYYISKDYYTRKNY</sequence>
<accession>F5IVG2</accession>
<dbReference type="AlphaFoldDB" id="F5IVG2"/>
<gene>
    <name evidence="1" type="ORF">HMPREF9455_00862</name>
</gene>